<accession>A0A0M4D9Z9</accession>
<protein>
    <submittedName>
        <fullName evidence="1">Sel1</fullName>
    </submittedName>
</protein>
<organism evidence="1">
    <name type="scientific">Streptomyces pristinaespiralis</name>
    <dbReference type="NCBI Taxonomy" id="38300"/>
    <lineage>
        <taxon>Bacteria</taxon>
        <taxon>Bacillati</taxon>
        <taxon>Actinomycetota</taxon>
        <taxon>Actinomycetes</taxon>
        <taxon>Kitasatosporales</taxon>
        <taxon>Streptomycetaceae</taxon>
        <taxon>Streptomyces</taxon>
    </lineage>
</organism>
<dbReference type="PANTHER" id="PTHR11102:SF160">
    <property type="entry name" value="ERAD-ASSOCIATED E3 UBIQUITIN-PROTEIN LIGASE COMPONENT HRD3"/>
    <property type="match status" value="1"/>
</dbReference>
<proteinExistence type="predicted"/>
<dbReference type="Proteomes" id="UP000060513">
    <property type="component" value="Chromosome"/>
</dbReference>
<dbReference type="PATRIC" id="fig|38300.4.peg.3173"/>
<dbReference type="STRING" id="38300.SPRI_3015"/>
<dbReference type="SUPFAM" id="SSF81901">
    <property type="entry name" value="HCP-like"/>
    <property type="match status" value="1"/>
</dbReference>
<dbReference type="Gene3D" id="1.25.40.10">
    <property type="entry name" value="Tetratricopeptide repeat domain"/>
    <property type="match status" value="1"/>
</dbReference>
<dbReference type="SMART" id="SM00671">
    <property type="entry name" value="SEL1"/>
    <property type="match status" value="4"/>
</dbReference>
<dbReference type="InterPro" id="IPR050767">
    <property type="entry name" value="Sel1_AlgK"/>
</dbReference>
<evidence type="ECO:0000313" key="1">
    <source>
        <dbReference type="EMBL" id="ALC21321.1"/>
    </source>
</evidence>
<dbReference type="EMBL" id="CP011340">
    <property type="protein sequence ID" value="ALC21321.1"/>
    <property type="molecule type" value="Genomic_DNA"/>
</dbReference>
<reference evidence="1 2" key="1">
    <citation type="submission" date="2015-08" db="EMBL/GenBank/DDBJ databases">
        <title>Genome sequence of the pristinamycin over-producing bacterium Streptomyces pristinaespiralis HCCB10218.</title>
        <authorList>
            <person name="Tian J."/>
            <person name="Yang J."/>
            <person name="Li L."/>
            <person name="Ruan L."/>
            <person name="Wei W."/>
            <person name="Zheng G."/>
            <person name="Wei Z."/>
            <person name="Yang S."/>
            <person name="Ge M."/>
            <person name="Jiang W."/>
            <person name="Lu Y."/>
        </authorList>
    </citation>
    <scope>NUCLEOTIDE SEQUENCE [LARGE SCALE GENOMIC DNA]</scope>
    <source>
        <strain evidence="1 2">HCCB 10218</strain>
    </source>
</reference>
<gene>
    <name evidence="1" type="ORF">SPRI_3015</name>
</gene>
<dbReference type="InterPro" id="IPR011990">
    <property type="entry name" value="TPR-like_helical_dom_sf"/>
</dbReference>
<dbReference type="PANTHER" id="PTHR11102">
    <property type="entry name" value="SEL-1-LIKE PROTEIN"/>
    <property type="match status" value="1"/>
</dbReference>
<sequence length="179" mass="19484">MRGLGFMLAEGMGTTANRAEANEWFQRGAELGDGYCAYNMALASREGLGMRRNAKEFLAYLRQAADAGVPEACALLADQYNARDEEEDAFGWYLTAAQAGHVPAMWVVAARYEAGLGTGEDKVQAVRWLLQMMHRGNGDGFHEALRIARGMSADDVRRAGELADRTPDAEAILHVVGNT</sequence>
<dbReference type="InterPro" id="IPR006597">
    <property type="entry name" value="Sel1-like"/>
</dbReference>
<dbReference type="Pfam" id="PF08238">
    <property type="entry name" value="Sel1"/>
    <property type="match status" value="4"/>
</dbReference>
<dbReference type="KEGG" id="spri:SPRI_3015"/>
<evidence type="ECO:0000313" key="2">
    <source>
        <dbReference type="Proteomes" id="UP000060513"/>
    </source>
</evidence>
<dbReference type="AlphaFoldDB" id="A0A0M4D9Z9"/>
<name>A0A0M4D9Z9_STRPR</name>